<proteinExistence type="predicted"/>
<feature type="compositionally biased region" description="Basic and acidic residues" evidence="8">
    <location>
        <begin position="16"/>
        <end position="27"/>
    </location>
</feature>
<evidence type="ECO:0000259" key="10">
    <source>
        <dbReference type="PROSITE" id="PS50222"/>
    </source>
</evidence>
<dbReference type="SMART" id="SM00054">
    <property type="entry name" value="EFh"/>
    <property type="match status" value="5"/>
</dbReference>
<dbReference type="PROSITE" id="PS50222">
    <property type="entry name" value="EF_HAND_2"/>
    <property type="match status" value="2"/>
</dbReference>
<evidence type="ECO:0000256" key="8">
    <source>
        <dbReference type="SAM" id="MobiDB-lite"/>
    </source>
</evidence>
<dbReference type="InterPro" id="IPR005821">
    <property type="entry name" value="Ion_trans_dom"/>
</dbReference>
<dbReference type="OrthoDB" id="426031at2759"/>
<dbReference type="InterPro" id="IPR027359">
    <property type="entry name" value="Volt_channel_dom_sf"/>
</dbReference>
<feature type="transmembrane region" description="Helical" evidence="9">
    <location>
        <begin position="835"/>
        <end position="858"/>
    </location>
</feature>
<comment type="subcellular location">
    <subcellularLocation>
        <location evidence="1">Membrane</location>
        <topology evidence="1">Multi-pass membrane protein</topology>
    </subcellularLocation>
</comment>
<accession>A0A812ST10</accession>
<keyword evidence="6 9" id="KW-1133">Transmembrane helix</keyword>
<evidence type="ECO:0000256" key="2">
    <source>
        <dbReference type="ARBA" id="ARBA00022692"/>
    </source>
</evidence>
<dbReference type="InterPro" id="IPR018247">
    <property type="entry name" value="EF_Hand_1_Ca_BS"/>
</dbReference>
<dbReference type="CDD" id="cd00051">
    <property type="entry name" value="EFh"/>
    <property type="match status" value="1"/>
</dbReference>
<feature type="region of interest" description="Disordered" evidence="8">
    <location>
        <begin position="1176"/>
        <end position="1233"/>
    </location>
</feature>
<feature type="transmembrane region" description="Helical" evidence="9">
    <location>
        <begin position="903"/>
        <end position="925"/>
    </location>
</feature>
<dbReference type="PANTHER" id="PTHR34524:SF6">
    <property type="entry name" value="CALCYPHOSINE LIKE"/>
    <property type="match status" value="1"/>
</dbReference>
<dbReference type="Gene3D" id="1.10.287.70">
    <property type="match status" value="1"/>
</dbReference>
<feature type="transmembrane region" description="Helical" evidence="9">
    <location>
        <begin position="979"/>
        <end position="1004"/>
    </location>
</feature>
<evidence type="ECO:0000256" key="3">
    <source>
        <dbReference type="ARBA" id="ARBA00022723"/>
    </source>
</evidence>
<reference evidence="11" key="1">
    <citation type="submission" date="2021-02" db="EMBL/GenBank/DDBJ databases">
        <authorList>
            <person name="Dougan E. K."/>
            <person name="Rhodes N."/>
            <person name="Thang M."/>
            <person name="Chan C."/>
        </authorList>
    </citation>
    <scope>NUCLEOTIDE SEQUENCE</scope>
</reference>
<evidence type="ECO:0000256" key="5">
    <source>
        <dbReference type="ARBA" id="ARBA00022837"/>
    </source>
</evidence>
<dbReference type="EMBL" id="CAJNIZ010027002">
    <property type="protein sequence ID" value="CAE7496790.1"/>
    <property type="molecule type" value="Genomic_DNA"/>
</dbReference>
<dbReference type="InterPro" id="IPR011992">
    <property type="entry name" value="EF-hand-dom_pair"/>
</dbReference>
<sequence>MIDDGPEVDSLLKPFSHHDDHDDERRRTSVLTSAERARATLEELAAQDAAPKKSAVERLHDIALEADCATMLKAWFQYLDKDQSGRIDYSEFDKGLKEMKFTGGPKQTLKLWQELDSDMSGAISFDEFTLPEEAELWRTFCRFAGSTFSSGRDMLKRIQKQYADANAVDKVADKAVTEQELCESLVALGWTGGQESMFFDAFAIENEHQVRCIYARSMRWVDREAKMWKLKQAAKKKAEKMASLKQKSLHEARSALRSFKAFLKKHFGNMLRAWRKALDVDGSMTLQRSELFKAVKTLNWKGNCRALWQALDHDQSGITTIEELDPSSAQLLAYFREWALTVSPSKRPSEVFEVLDRFRRKKLSHTQFLQEVESRGFNRWSKQLVPILDWQEKDYLCVRDLEFLDVWRAPAWLTHVADPEAAQAFRKQLVARHGHILKAWRFAMDKDCSNSCNWHEFQEAAKLVRFHGNLAGAWLALDADCSGSISLKEIDPEAHECLTAFKTWADAEFSGVRSAFKVLDADGSGSLNFREFKSAVRMYGFTGDCKLLFQCLDQMGKGSLQMHEVSFLDNWTNEDLVAESELGSLDDGASSRRRFGENGDRLLEYYTENPGPGTYAMPGGFGASDRLGPLADDRSLHRKDKLLVCARDADRRESPICESLDAGTPPSPFHDNARLQLSATALTTQPALPVDDPCPLSPMINGHGSKGRNHRTSGTIRGWLSLTSSQESDKMSDVIGSCGTVEVRARWLRVLDKAAAALIFLNAVVMMVELELEGREAADILAGNASDQCEFIACRGGINSFLRLLSGTFDLLFFVELLVRIGLERELCRSLASTFDTLLAIAGLVPMVLVVMFEIGAVHGGVSLMYFIGVIRALRAIRLLRILRFCRGLQVFLSACKTFLSSLVWAVVLLAIFVSSSALIVGNMLQHYIRNPLQSVESRTWIWEHYGTAYNAVYTLFEVTFAGNWPTNVRPVLDDVSKLYVLFFGGYILIVVFALIRVITAILIKDTMEAAQNDAEFMVLDGMRKRSGYVKKLEGVFQAIDKSGRGVLTEARLNDILSNPSVKVYFQSLGVDLHEGVALFHLLDNGDGEVTLEEFVDGILRCKGQARAIDQVAIHADLKQLDAKLTKMTRIFTEVYPSLLRKSKQPAKTQPTSAGFMRRLSMDFERLLEDSVDVEVDADRPSDAVPQTPVSPSPASGERPAGSAEATPIAKVSGAAQHANTGPHCGQKRQAQPDSWSLVGLSGRLEDICRDIRRSVEHEFTLSERQLQAQFHADLEAHRLRAEALACQQQAKIEALEHEVKTTTKKLELKQKQVKESFALSLRVRQNFLARLAFERSFRAWQARAAEAKEEQLQNKLVSHQQGQRLVAALFASWRQDAQSGSRDRIIAHERAAAGAVRAKLFEQPPVLHGRINSSSEEAVSIVFFYDLLRA</sequence>
<keyword evidence="7 9" id="KW-0472">Membrane</keyword>
<evidence type="ECO:0000313" key="12">
    <source>
        <dbReference type="Proteomes" id="UP000649617"/>
    </source>
</evidence>
<feature type="domain" description="EF-hand" evidence="10">
    <location>
        <begin position="67"/>
        <end position="102"/>
    </location>
</feature>
<dbReference type="Pfam" id="PF00520">
    <property type="entry name" value="Ion_trans"/>
    <property type="match status" value="1"/>
</dbReference>
<dbReference type="InterPro" id="IPR051581">
    <property type="entry name" value="Ca-bind"/>
</dbReference>
<keyword evidence="4" id="KW-0677">Repeat</keyword>
<comment type="caution">
    <text evidence="11">The sequence shown here is derived from an EMBL/GenBank/DDBJ whole genome shotgun (WGS) entry which is preliminary data.</text>
</comment>
<organism evidence="11 12">
    <name type="scientific">Symbiodinium pilosum</name>
    <name type="common">Dinoflagellate</name>
    <dbReference type="NCBI Taxonomy" id="2952"/>
    <lineage>
        <taxon>Eukaryota</taxon>
        <taxon>Sar</taxon>
        <taxon>Alveolata</taxon>
        <taxon>Dinophyceae</taxon>
        <taxon>Suessiales</taxon>
        <taxon>Symbiodiniaceae</taxon>
        <taxon>Symbiodinium</taxon>
    </lineage>
</organism>
<dbReference type="GO" id="GO:0016020">
    <property type="term" value="C:membrane"/>
    <property type="evidence" value="ECO:0007669"/>
    <property type="project" value="UniProtKB-SubCell"/>
</dbReference>
<dbReference type="PANTHER" id="PTHR34524">
    <property type="entry name" value="CALCYPHOSIN"/>
    <property type="match status" value="1"/>
</dbReference>
<evidence type="ECO:0000256" key="9">
    <source>
        <dbReference type="SAM" id="Phobius"/>
    </source>
</evidence>
<dbReference type="InterPro" id="IPR002048">
    <property type="entry name" value="EF_hand_dom"/>
</dbReference>
<feature type="domain" description="EF-hand" evidence="10">
    <location>
        <begin position="507"/>
        <end position="542"/>
    </location>
</feature>
<feature type="transmembrane region" description="Helical" evidence="9">
    <location>
        <begin position="864"/>
        <end position="883"/>
    </location>
</feature>
<dbReference type="Proteomes" id="UP000649617">
    <property type="component" value="Unassembled WGS sequence"/>
</dbReference>
<keyword evidence="2 9" id="KW-0812">Transmembrane</keyword>
<evidence type="ECO:0000256" key="4">
    <source>
        <dbReference type="ARBA" id="ARBA00022737"/>
    </source>
</evidence>
<protein>
    <submittedName>
        <fullName evidence="11">Poc5 protein</fullName>
    </submittedName>
</protein>
<dbReference type="GO" id="GO:0005509">
    <property type="term" value="F:calcium ion binding"/>
    <property type="evidence" value="ECO:0007669"/>
    <property type="project" value="InterPro"/>
</dbReference>
<dbReference type="SUPFAM" id="SSF81324">
    <property type="entry name" value="Voltage-gated potassium channels"/>
    <property type="match status" value="1"/>
</dbReference>
<dbReference type="PROSITE" id="PS00018">
    <property type="entry name" value="EF_HAND_1"/>
    <property type="match status" value="4"/>
</dbReference>
<dbReference type="Gene3D" id="1.20.120.350">
    <property type="entry name" value="Voltage-gated potassium channels. Chain C"/>
    <property type="match status" value="1"/>
</dbReference>
<evidence type="ECO:0000256" key="6">
    <source>
        <dbReference type="ARBA" id="ARBA00022989"/>
    </source>
</evidence>
<evidence type="ECO:0000313" key="11">
    <source>
        <dbReference type="EMBL" id="CAE7496790.1"/>
    </source>
</evidence>
<dbReference type="GO" id="GO:0005216">
    <property type="term" value="F:monoatomic ion channel activity"/>
    <property type="evidence" value="ECO:0007669"/>
    <property type="project" value="InterPro"/>
</dbReference>
<keyword evidence="3" id="KW-0479">Metal-binding</keyword>
<feature type="region of interest" description="Disordered" evidence="8">
    <location>
        <begin position="1"/>
        <end position="31"/>
    </location>
</feature>
<keyword evidence="5" id="KW-0106">Calcium</keyword>
<name>A0A812ST10_SYMPI</name>
<dbReference type="Gene3D" id="1.10.238.10">
    <property type="entry name" value="EF-hand"/>
    <property type="match status" value="4"/>
</dbReference>
<evidence type="ECO:0000256" key="7">
    <source>
        <dbReference type="ARBA" id="ARBA00023136"/>
    </source>
</evidence>
<dbReference type="Pfam" id="PF13202">
    <property type="entry name" value="EF-hand_5"/>
    <property type="match status" value="1"/>
</dbReference>
<dbReference type="Pfam" id="PF13499">
    <property type="entry name" value="EF-hand_7"/>
    <property type="match status" value="1"/>
</dbReference>
<dbReference type="SUPFAM" id="SSF47473">
    <property type="entry name" value="EF-hand"/>
    <property type="match status" value="3"/>
</dbReference>
<evidence type="ECO:0000256" key="1">
    <source>
        <dbReference type="ARBA" id="ARBA00004141"/>
    </source>
</evidence>
<gene>
    <name evidence="11" type="primary">Poc5</name>
    <name evidence="11" type="ORF">SPIL2461_LOCUS12824</name>
</gene>
<feature type="transmembrane region" description="Helical" evidence="9">
    <location>
        <begin position="801"/>
        <end position="823"/>
    </location>
</feature>
<keyword evidence="12" id="KW-1185">Reference proteome</keyword>